<protein>
    <recommendedName>
        <fullName evidence="4">Inhibitor I9 domain-containing protein</fullName>
    </recommendedName>
</protein>
<dbReference type="AlphaFoldDB" id="A0AAV1XUN3"/>
<sequence>MDAIMQARKCCGVKGERWGSHSFGRNPSLEDVESVTNFHYDLLGSFVGSIQKAKDAIFYSYNRHINGFAALLDEDEAAMVAKHSSVVSGLSLSEFGLPSRKLYSLVNAENAKADNANATDAFYCKHGALDHSKSKGKILVCHIYEDDPINQGVEVARVGGVGMILINDYSWFEVLPETHVLPAAHLNFTDGRHILNYINYTK</sequence>
<organism evidence="5 6">
    <name type="scientific">Lupinus luteus</name>
    <name type="common">European yellow lupine</name>
    <dbReference type="NCBI Taxonomy" id="3873"/>
    <lineage>
        <taxon>Eukaryota</taxon>
        <taxon>Viridiplantae</taxon>
        <taxon>Streptophyta</taxon>
        <taxon>Embryophyta</taxon>
        <taxon>Tracheophyta</taxon>
        <taxon>Spermatophyta</taxon>
        <taxon>Magnoliopsida</taxon>
        <taxon>eudicotyledons</taxon>
        <taxon>Gunneridae</taxon>
        <taxon>Pentapetalae</taxon>
        <taxon>rosids</taxon>
        <taxon>fabids</taxon>
        <taxon>Fabales</taxon>
        <taxon>Fabaceae</taxon>
        <taxon>Papilionoideae</taxon>
        <taxon>50 kb inversion clade</taxon>
        <taxon>genistoids sensu lato</taxon>
        <taxon>core genistoids</taxon>
        <taxon>Genisteae</taxon>
        <taxon>Lupinus</taxon>
    </lineage>
</organism>
<evidence type="ECO:0000256" key="2">
    <source>
        <dbReference type="ARBA" id="ARBA00011073"/>
    </source>
</evidence>
<dbReference type="PANTHER" id="PTHR10795">
    <property type="entry name" value="PROPROTEIN CONVERTASE SUBTILISIN/KEXIN"/>
    <property type="match status" value="1"/>
</dbReference>
<accession>A0AAV1XUN3</accession>
<dbReference type="EMBL" id="CAXHTB010000018">
    <property type="protein sequence ID" value="CAL0325289.1"/>
    <property type="molecule type" value="Genomic_DNA"/>
</dbReference>
<comment type="caution">
    <text evidence="5">The sequence shown here is derived from an EMBL/GenBank/DDBJ whole genome shotgun (WGS) entry which is preliminary data.</text>
</comment>
<evidence type="ECO:0000259" key="4">
    <source>
        <dbReference type="Pfam" id="PF05922"/>
    </source>
</evidence>
<name>A0AAV1XUN3_LUPLU</name>
<evidence type="ECO:0000256" key="3">
    <source>
        <dbReference type="ARBA" id="ARBA00022729"/>
    </source>
</evidence>
<comment type="subcellular location">
    <subcellularLocation>
        <location evidence="1">Secreted</location>
    </subcellularLocation>
</comment>
<evidence type="ECO:0000313" key="5">
    <source>
        <dbReference type="EMBL" id="CAL0325289.1"/>
    </source>
</evidence>
<dbReference type="InterPro" id="IPR045051">
    <property type="entry name" value="SBT"/>
</dbReference>
<keyword evidence="6" id="KW-1185">Reference proteome</keyword>
<evidence type="ECO:0000313" key="6">
    <source>
        <dbReference type="Proteomes" id="UP001497480"/>
    </source>
</evidence>
<gene>
    <name evidence="5" type="ORF">LLUT_LOCUS26349</name>
</gene>
<proteinExistence type="inferred from homology"/>
<dbReference type="InterPro" id="IPR010259">
    <property type="entry name" value="S8pro/Inhibitor_I9"/>
</dbReference>
<feature type="domain" description="Inhibitor I9" evidence="4">
    <location>
        <begin position="31"/>
        <end position="88"/>
    </location>
</feature>
<keyword evidence="3" id="KW-0732">Signal</keyword>
<dbReference type="Proteomes" id="UP001497480">
    <property type="component" value="Unassembled WGS sequence"/>
</dbReference>
<dbReference type="Pfam" id="PF05922">
    <property type="entry name" value="Inhibitor_I9"/>
    <property type="match status" value="1"/>
</dbReference>
<evidence type="ECO:0000256" key="1">
    <source>
        <dbReference type="ARBA" id="ARBA00004613"/>
    </source>
</evidence>
<dbReference type="CDD" id="cd02120">
    <property type="entry name" value="PA_subtilisin_like"/>
    <property type="match status" value="1"/>
</dbReference>
<reference evidence="5 6" key="1">
    <citation type="submission" date="2024-03" db="EMBL/GenBank/DDBJ databases">
        <authorList>
            <person name="Martinez-Hernandez J."/>
        </authorList>
    </citation>
    <scope>NUCLEOTIDE SEQUENCE [LARGE SCALE GENOMIC DNA]</scope>
</reference>
<comment type="similarity">
    <text evidence="2">Belongs to the peptidase S8 family.</text>
</comment>
<dbReference type="GO" id="GO:0005576">
    <property type="term" value="C:extracellular region"/>
    <property type="evidence" value="ECO:0007669"/>
    <property type="project" value="UniProtKB-SubCell"/>
</dbReference>
<dbReference type="Gene3D" id="3.50.30.30">
    <property type="match status" value="1"/>
</dbReference>